<dbReference type="Proteomes" id="UP000305198">
    <property type="component" value="Unassembled WGS sequence"/>
</dbReference>
<sequence length="422" mass="46683">MTPDAWRKTAFNTTPPDAEMKIAILNTLYYPYRIGGAEVSVQLLAEAMADQGHEVSVISLHDAPDSRVDQLHGVTLYRLPLRNLYWPFTGSPARPLRLLWHLLDIYNPLARLDVSRLLRQIQPDLLHTNNLAGFSVAVWDAAHALGIPVVHTTRDYYLIHPNCTLYDGNRNQDPGSLSCRLFSLIKKWRSRRVQQYVAISNHVRALHLRLGYFRAAPAKVIYNSVAQPLPSSRSFPANGGLTLGYLGRIEPAKGVETALQVCRRLGPGYRLCLAGRGDSAYVARLQSTYAGLDLAWLGHVSPDEFFPDIDILLVPSQWAEPLGRVVLEANAHGVPVVASDAGGIPEIINAGETGYACPAGDINAFVTAVQRLAATDRQQLREQCLAWATQFSGDRITARYIDVYQTLQTDQTEPLSPTQTIT</sequence>
<dbReference type="InterPro" id="IPR050194">
    <property type="entry name" value="Glycosyltransferase_grp1"/>
</dbReference>
<comment type="caution">
    <text evidence="3">The sequence shown here is derived from an EMBL/GenBank/DDBJ whole genome shotgun (WGS) entry which is preliminary data.</text>
</comment>
<evidence type="ECO:0000259" key="2">
    <source>
        <dbReference type="Pfam" id="PF13579"/>
    </source>
</evidence>
<organism evidence="3 4">
    <name type="scientific">Halopseudomonas bauzanensis</name>
    <dbReference type="NCBI Taxonomy" id="653930"/>
    <lineage>
        <taxon>Bacteria</taxon>
        <taxon>Pseudomonadati</taxon>
        <taxon>Pseudomonadota</taxon>
        <taxon>Gammaproteobacteria</taxon>
        <taxon>Pseudomonadales</taxon>
        <taxon>Pseudomonadaceae</taxon>
        <taxon>Halopseudomonas</taxon>
    </lineage>
</organism>
<keyword evidence="3" id="KW-0808">Transferase</keyword>
<gene>
    <name evidence="3" type="ORF">FA869_13740</name>
</gene>
<evidence type="ECO:0000259" key="1">
    <source>
        <dbReference type="Pfam" id="PF00534"/>
    </source>
</evidence>
<feature type="domain" description="Glycosyltransferase subfamily 4-like N-terminal" evidence="2">
    <location>
        <begin position="35"/>
        <end position="223"/>
    </location>
</feature>
<feature type="domain" description="Glycosyl transferase family 1" evidence="1">
    <location>
        <begin position="241"/>
        <end position="382"/>
    </location>
</feature>
<evidence type="ECO:0000313" key="3">
    <source>
        <dbReference type="EMBL" id="TKA90186.1"/>
    </source>
</evidence>
<dbReference type="Pfam" id="PF00534">
    <property type="entry name" value="Glycos_transf_1"/>
    <property type="match status" value="1"/>
</dbReference>
<dbReference type="GO" id="GO:0016757">
    <property type="term" value="F:glycosyltransferase activity"/>
    <property type="evidence" value="ECO:0007669"/>
    <property type="project" value="InterPro"/>
</dbReference>
<dbReference type="InterPro" id="IPR001296">
    <property type="entry name" value="Glyco_trans_1"/>
</dbReference>
<dbReference type="AlphaFoldDB" id="A0A4U0YJA2"/>
<evidence type="ECO:0000313" key="4">
    <source>
        <dbReference type="Proteomes" id="UP000305198"/>
    </source>
</evidence>
<dbReference type="PANTHER" id="PTHR45947:SF13">
    <property type="entry name" value="TRANSFERASE"/>
    <property type="match status" value="1"/>
</dbReference>
<dbReference type="Gene3D" id="3.40.50.2000">
    <property type="entry name" value="Glycogen Phosphorylase B"/>
    <property type="match status" value="2"/>
</dbReference>
<dbReference type="EMBL" id="SWAV01000005">
    <property type="protein sequence ID" value="TKA90186.1"/>
    <property type="molecule type" value="Genomic_DNA"/>
</dbReference>
<name>A0A4U0YJA2_9GAMM</name>
<dbReference type="SUPFAM" id="SSF53756">
    <property type="entry name" value="UDP-Glycosyltransferase/glycogen phosphorylase"/>
    <property type="match status" value="1"/>
</dbReference>
<accession>A0A4U0YJA2</accession>
<dbReference type="Pfam" id="PF13579">
    <property type="entry name" value="Glyco_trans_4_4"/>
    <property type="match status" value="1"/>
</dbReference>
<protein>
    <submittedName>
        <fullName evidence="3">Glycosyltransferase</fullName>
    </submittedName>
</protein>
<reference evidence="3 4" key="1">
    <citation type="submission" date="2019-04" db="EMBL/GenBank/DDBJ databases">
        <title>Crypto-aerobic microbial life in anoxic (sulfidic) marine sediments.</title>
        <authorList>
            <person name="Bhattacharya S."/>
            <person name="Roy C."/>
            <person name="Mondal N."/>
            <person name="Sarkar J."/>
            <person name="Mandal S."/>
            <person name="Rameez M.J."/>
            <person name="Ghosh W."/>
        </authorList>
    </citation>
    <scope>NUCLEOTIDE SEQUENCE [LARGE SCALE GENOMIC DNA]</scope>
    <source>
        <strain evidence="3 4">SBBB</strain>
    </source>
</reference>
<proteinExistence type="predicted"/>
<dbReference type="InterPro" id="IPR028098">
    <property type="entry name" value="Glyco_trans_4-like_N"/>
</dbReference>
<dbReference type="PANTHER" id="PTHR45947">
    <property type="entry name" value="SULFOQUINOVOSYL TRANSFERASE SQD2"/>
    <property type="match status" value="1"/>
</dbReference>
<dbReference type="CDD" id="cd03823">
    <property type="entry name" value="GT4_ExpE7-like"/>
    <property type="match status" value="1"/>
</dbReference>